<dbReference type="RefSeq" id="WP_110832606.1">
    <property type="nucleotide sequence ID" value="NZ_QKLU01000005.1"/>
</dbReference>
<organism evidence="1 2">
    <name type="scientific">Pedobacter nutrimenti</name>
    <dbReference type="NCBI Taxonomy" id="1241337"/>
    <lineage>
        <taxon>Bacteria</taxon>
        <taxon>Pseudomonadati</taxon>
        <taxon>Bacteroidota</taxon>
        <taxon>Sphingobacteriia</taxon>
        <taxon>Sphingobacteriales</taxon>
        <taxon>Sphingobacteriaceae</taxon>
        <taxon>Pedobacter</taxon>
    </lineage>
</organism>
<dbReference type="OrthoDB" id="923450at2"/>
<protein>
    <submittedName>
        <fullName evidence="1">Uncharacterized protein</fullName>
    </submittedName>
</protein>
<evidence type="ECO:0000313" key="2">
    <source>
        <dbReference type="Proteomes" id="UP000248198"/>
    </source>
</evidence>
<proteinExistence type="predicted"/>
<name>A0A318UIB5_9SPHI</name>
<dbReference type="EMBL" id="QKLU01000005">
    <property type="protein sequence ID" value="PYF72824.1"/>
    <property type="molecule type" value="Genomic_DNA"/>
</dbReference>
<evidence type="ECO:0000313" key="1">
    <source>
        <dbReference type="EMBL" id="PYF72824.1"/>
    </source>
</evidence>
<reference evidence="1 2" key="1">
    <citation type="submission" date="2018-06" db="EMBL/GenBank/DDBJ databases">
        <title>Genomic Encyclopedia of Archaeal and Bacterial Type Strains, Phase II (KMG-II): from individual species to whole genera.</title>
        <authorList>
            <person name="Goeker M."/>
        </authorList>
    </citation>
    <scope>NUCLEOTIDE SEQUENCE [LARGE SCALE GENOMIC DNA]</scope>
    <source>
        <strain evidence="1 2">DSM 27372</strain>
    </source>
</reference>
<dbReference type="AlphaFoldDB" id="A0A318UIB5"/>
<keyword evidence="2" id="KW-1185">Reference proteome</keyword>
<sequence length="275" mass="31280">MIPSKNTYPKFIAIGWISMFFYLSAQGQINEVKRPTDPCKQMKIMSVVQNNEALKSIAAHILTLQDGIEWGVNHNLDALPGKDNTNLNYKQAKVKQGITDTWDADFYWNPKDGYTIGRTYLHPGEGAPSPDDVFILIDQLNRSLDLAKSPKHMIDYYKSNVSTTVITQHATYVVMVRDWDELEKAFLTYNKDRKAYLDLYRQAASTYSSEEVNPHASIGEASSFALLMLLNKAIVLYIAPRVQSNVPLEFKFIEAGFDRGEPSVRSVSCWIRQRN</sequence>
<dbReference type="Proteomes" id="UP000248198">
    <property type="component" value="Unassembled WGS sequence"/>
</dbReference>
<comment type="caution">
    <text evidence="1">The sequence shown here is derived from an EMBL/GenBank/DDBJ whole genome shotgun (WGS) entry which is preliminary data.</text>
</comment>
<gene>
    <name evidence="1" type="ORF">B0O44_105195</name>
</gene>
<accession>A0A318UIB5</accession>